<dbReference type="PANTHER" id="PTHR40132:SF1">
    <property type="entry name" value="PRE-MRNA-SPLICING FACTOR 38B"/>
    <property type="match status" value="1"/>
</dbReference>
<feature type="region of interest" description="Disordered" evidence="1">
    <location>
        <begin position="31"/>
        <end position="51"/>
    </location>
</feature>
<dbReference type="AlphaFoldDB" id="A0A9Q9AJX3"/>
<organism evidence="2 3">
    <name type="scientific">Septoria linicola</name>
    <dbReference type="NCBI Taxonomy" id="215465"/>
    <lineage>
        <taxon>Eukaryota</taxon>
        <taxon>Fungi</taxon>
        <taxon>Dikarya</taxon>
        <taxon>Ascomycota</taxon>
        <taxon>Pezizomycotina</taxon>
        <taxon>Dothideomycetes</taxon>
        <taxon>Dothideomycetidae</taxon>
        <taxon>Mycosphaerellales</taxon>
        <taxon>Mycosphaerellaceae</taxon>
        <taxon>Septoria</taxon>
    </lineage>
</organism>
<evidence type="ECO:0008006" key="4">
    <source>
        <dbReference type="Google" id="ProtNLM"/>
    </source>
</evidence>
<feature type="compositionally biased region" description="Basic and acidic residues" evidence="1">
    <location>
        <begin position="175"/>
        <end position="186"/>
    </location>
</feature>
<name>A0A9Q9AJX3_9PEZI</name>
<evidence type="ECO:0000313" key="3">
    <source>
        <dbReference type="Proteomes" id="UP001056384"/>
    </source>
</evidence>
<feature type="compositionally biased region" description="Low complexity" evidence="1">
    <location>
        <begin position="31"/>
        <end position="40"/>
    </location>
</feature>
<dbReference type="EMBL" id="CP099420">
    <property type="protein sequence ID" value="USW50704.1"/>
    <property type="molecule type" value="Genomic_DNA"/>
</dbReference>
<proteinExistence type="predicted"/>
<evidence type="ECO:0000313" key="2">
    <source>
        <dbReference type="EMBL" id="USW50704.1"/>
    </source>
</evidence>
<protein>
    <recommendedName>
        <fullName evidence="4">Pre-mRNA-splicing factor 38B</fullName>
    </recommendedName>
</protein>
<reference evidence="2" key="1">
    <citation type="submission" date="2022-06" db="EMBL/GenBank/DDBJ databases">
        <title>Complete genome sequences of two strains of the flax pathogen Septoria linicola.</title>
        <authorList>
            <person name="Lapalu N."/>
            <person name="Simon A."/>
            <person name="Demenou B."/>
            <person name="Paumier D."/>
            <person name="Guillot M.-P."/>
            <person name="Gout L."/>
            <person name="Valade R."/>
        </authorList>
    </citation>
    <scope>NUCLEOTIDE SEQUENCE</scope>
    <source>
        <strain evidence="2">SE15195</strain>
    </source>
</reference>
<accession>A0A9Q9AJX3</accession>
<evidence type="ECO:0000256" key="1">
    <source>
        <dbReference type="SAM" id="MobiDB-lite"/>
    </source>
</evidence>
<dbReference type="Proteomes" id="UP001056384">
    <property type="component" value="Chromosome 3"/>
</dbReference>
<feature type="region of interest" description="Disordered" evidence="1">
    <location>
        <begin position="63"/>
        <end position="256"/>
    </location>
</feature>
<sequence>MPAHASFSDDYVAEILKRDAVKKDQNRFVASGLGSLLSGRSRPRGEAPKPHARFLKNLVRDVDSHNAALKEKEERESRRRMWDLQRGKKKSRSRSPTSESRSRHDDRDPKRRHRSRSRDRHQDRDSKRRRRSLERYAPGSSRHKRARSRSPPESPERGSKHRHRHRSPDPSSIPKQERLRKEESRKVSPPRETISSKDDDDSDSDPLETIIGPKPPPPKSKARGRGAQNHSSTMDDHFNPSYNPKTDVNLGPEEDRDDWDMALEALRDRARWKQSGAERLRAAGFTEEEVSNWQNGTGSKDDVEKDIRNLKWSKKGEGREWDRGKVLEGDHVEQKAEWGRLKDT</sequence>
<feature type="compositionally biased region" description="Basic residues" evidence="1">
    <location>
        <begin position="110"/>
        <end position="119"/>
    </location>
</feature>
<gene>
    <name evidence="2" type="ORF">Slin15195_G040230</name>
</gene>
<feature type="compositionally biased region" description="Basic and acidic residues" evidence="1">
    <location>
        <begin position="63"/>
        <end position="86"/>
    </location>
</feature>
<dbReference type="PANTHER" id="PTHR40132">
    <property type="entry name" value="PRE-MRNA-SPLICING FACTOR 38B"/>
    <property type="match status" value="1"/>
</dbReference>
<keyword evidence="3" id="KW-1185">Reference proteome</keyword>
<feature type="compositionally biased region" description="Basic and acidic residues" evidence="1">
    <location>
        <begin position="100"/>
        <end position="109"/>
    </location>
</feature>